<organism evidence="1 2">
    <name type="scientific">Treponema maltophilum ATCC 51939</name>
    <dbReference type="NCBI Taxonomy" id="1125699"/>
    <lineage>
        <taxon>Bacteria</taxon>
        <taxon>Pseudomonadati</taxon>
        <taxon>Spirochaetota</taxon>
        <taxon>Spirochaetia</taxon>
        <taxon>Spirochaetales</taxon>
        <taxon>Treponemataceae</taxon>
        <taxon>Treponema</taxon>
    </lineage>
</organism>
<dbReference type="EMBL" id="ATFF01000006">
    <property type="protein sequence ID" value="EPF30212.1"/>
    <property type="molecule type" value="Genomic_DNA"/>
</dbReference>
<dbReference type="OrthoDB" id="359055at2"/>
<protein>
    <submittedName>
        <fullName evidence="1">Uncharacterized protein</fullName>
    </submittedName>
</protein>
<comment type="caution">
    <text evidence="1">The sequence shown here is derived from an EMBL/GenBank/DDBJ whole genome shotgun (WGS) entry which is preliminary data.</text>
</comment>
<proteinExistence type="predicted"/>
<dbReference type="HOGENOM" id="CLU_936706_0_0_12"/>
<keyword evidence="2" id="KW-1185">Reference proteome</keyword>
<gene>
    <name evidence="1" type="ORF">HMPREF9194_00526</name>
</gene>
<dbReference type="PATRIC" id="fig|1125699.3.peg.533"/>
<sequence>MENINEIYARISRNEIPLDDGARKIVAWIYNNPALFGLSYIDSDFKSDIILKLLERMPKYIANYSDSKSVFSTYLITVISNLLKTGYRERFRQRAHESSIMYYLNETGAFSPAVLADSGTGWESSGTYAAFGAENESEGGCKKLKPKHILILALKACRYLDEKQIRRIAQLTGHSESDIAGYKYRLEKSMQKRLEQYEELKQRLNSSYMLKNRCFLQLMTLPPDSALFKRIAKNYTFYTQSWKNRLRLYAQAGRLRPTNVEIAKVLNMKLYQVYQALRYMREAARGGERKEAGGGPL</sequence>
<dbReference type="eggNOG" id="ENOG5030V0M">
    <property type="taxonomic scope" value="Bacteria"/>
</dbReference>
<dbReference type="Proteomes" id="UP000014541">
    <property type="component" value="Unassembled WGS sequence"/>
</dbReference>
<dbReference type="RefSeq" id="WP_016524823.1">
    <property type="nucleotide sequence ID" value="NZ_KE332518.1"/>
</dbReference>
<dbReference type="AlphaFoldDB" id="S3KDF3"/>
<name>S3KDF3_TREMA</name>
<reference evidence="1 2" key="1">
    <citation type="submission" date="2013-04" db="EMBL/GenBank/DDBJ databases">
        <title>The Genome Sequence of Treponema maltophilum ATCC 51939.</title>
        <authorList>
            <consortium name="The Broad Institute Genomics Platform"/>
            <person name="Earl A."/>
            <person name="Ward D."/>
            <person name="Feldgarden M."/>
            <person name="Gevers D."/>
            <person name="Leonetti C."/>
            <person name="Blanton J.M."/>
            <person name="Dewhirst F.E."/>
            <person name="Izard J."/>
            <person name="Walker B."/>
            <person name="Young S."/>
            <person name="Zeng Q."/>
            <person name="Gargeya S."/>
            <person name="Fitzgerald M."/>
            <person name="Haas B."/>
            <person name="Abouelleil A."/>
            <person name="Allen A.W."/>
            <person name="Alvarado L."/>
            <person name="Arachchi H.M."/>
            <person name="Berlin A.M."/>
            <person name="Chapman S.B."/>
            <person name="Gainer-Dewar J."/>
            <person name="Goldberg J."/>
            <person name="Griggs A."/>
            <person name="Gujja S."/>
            <person name="Hansen M."/>
            <person name="Howarth C."/>
            <person name="Imamovic A."/>
            <person name="Ireland A."/>
            <person name="Larimer J."/>
            <person name="McCowan C."/>
            <person name="Murphy C."/>
            <person name="Pearson M."/>
            <person name="Poon T.W."/>
            <person name="Priest M."/>
            <person name="Roberts A."/>
            <person name="Saif S."/>
            <person name="Shea T."/>
            <person name="Sisk P."/>
            <person name="Sykes S."/>
            <person name="Wortman J."/>
            <person name="Nusbaum C."/>
            <person name="Birren B."/>
        </authorList>
    </citation>
    <scope>NUCLEOTIDE SEQUENCE [LARGE SCALE GENOMIC DNA]</scope>
    <source>
        <strain evidence="1 2">ATCC 51939</strain>
    </source>
</reference>
<evidence type="ECO:0000313" key="2">
    <source>
        <dbReference type="Proteomes" id="UP000014541"/>
    </source>
</evidence>
<evidence type="ECO:0000313" key="1">
    <source>
        <dbReference type="EMBL" id="EPF30212.1"/>
    </source>
</evidence>
<accession>S3KDF3</accession>